<organism evidence="2 3">
    <name type="scientific">Desmonostoc muscorum LEGE 12446</name>
    <dbReference type="NCBI Taxonomy" id="1828758"/>
    <lineage>
        <taxon>Bacteria</taxon>
        <taxon>Bacillati</taxon>
        <taxon>Cyanobacteriota</taxon>
        <taxon>Cyanophyceae</taxon>
        <taxon>Nostocales</taxon>
        <taxon>Nostocaceae</taxon>
        <taxon>Desmonostoc</taxon>
    </lineage>
</organism>
<comment type="caution">
    <text evidence="2">The sequence shown here is derived from an EMBL/GenBank/DDBJ whole genome shotgun (WGS) entry which is preliminary data.</text>
</comment>
<dbReference type="RefSeq" id="WP_193921561.1">
    <property type="nucleotide sequence ID" value="NZ_JADEXS020000001.1"/>
</dbReference>
<gene>
    <name evidence="2" type="ORF">IQ276_27660</name>
</gene>
<protein>
    <submittedName>
        <fullName evidence="2">Uncharacterized protein</fullName>
    </submittedName>
</protein>
<reference evidence="2" key="1">
    <citation type="submission" date="2020-10" db="EMBL/GenBank/DDBJ databases">
        <authorList>
            <person name="Castelo-Branco R."/>
            <person name="Eusebio N."/>
            <person name="Adriana R."/>
            <person name="Vieira A."/>
            <person name="Brugerolle De Fraissinette N."/>
            <person name="Rezende De Castro R."/>
            <person name="Schneider M.P."/>
            <person name="Vasconcelos V."/>
            <person name="Leao P.N."/>
        </authorList>
    </citation>
    <scope>NUCLEOTIDE SEQUENCE</scope>
    <source>
        <strain evidence="2">LEGE 12446</strain>
    </source>
</reference>
<dbReference type="Proteomes" id="UP000622533">
    <property type="component" value="Unassembled WGS sequence"/>
</dbReference>
<name>A0A8J7A1S0_DESMC</name>
<feature type="compositionally biased region" description="Basic and acidic residues" evidence="1">
    <location>
        <begin position="1"/>
        <end position="43"/>
    </location>
</feature>
<evidence type="ECO:0000313" key="3">
    <source>
        <dbReference type="Proteomes" id="UP000622533"/>
    </source>
</evidence>
<keyword evidence="3" id="KW-1185">Reference proteome</keyword>
<accession>A0A8J7A1S0</accession>
<dbReference type="EMBL" id="JADEXS010000528">
    <property type="protein sequence ID" value="MBE9026059.1"/>
    <property type="molecule type" value="Genomic_DNA"/>
</dbReference>
<evidence type="ECO:0000256" key="1">
    <source>
        <dbReference type="SAM" id="MobiDB-lite"/>
    </source>
</evidence>
<dbReference type="AlphaFoldDB" id="A0A8J7A1S0"/>
<feature type="region of interest" description="Disordered" evidence="1">
    <location>
        <begin position="1"/>
        <end position="47"/>
    </location>
</feature>
<evidence type="ECO:0000313" key="2">
    <source>
        <dbReference type="EMBL" id="MBE9026059.1"/>
    </source>
</evidence>
<sequence length="83" mass="10079">MKQEHSHLEQERSRLEQEHSHLEQERSHSEHEKPSSEHERPSLSDRTFQFDRGTLCTKLAYSGFWERRSRIYAKSSRQVTVRR</sequence>
<proteinExistence type="predicted"/>